<dbReference type="Gene3D" id="3.10.310.50">
    <property type="match status" value="1"/>
</dbReference>
<dbReference type="Proteomes" id="UP000063429">
    <property type="component" value="Chromosome"/>
</dbReference>
<proteinExistence type="predicted"/>
<evidence type="ECO:0000313" key="2">
    <source>
        <dbReference type="EMBL" id="AKZ64342.1"/>
    </source>
</evidence>
<dbReference type="PANTHER" id="PTHR30373:SF8">
    <property type="entry name" value="BLL7265 PROTEIN"/>
    <property type="match status" value="1"/>
</dbReference>
<evidence type="ECO:0000313" key="3">
    <source>
        <dbReference type="Proteomes" id="UP000063429"/>
    </source>
</evidence>
<dbReference type="EMBL" id="CP011409">
    <property type="protein sequence ID" value="AKZ64342.1"/>
    <property type="molecule type" value="Genomic_DNA"/>
</dbReference>
<sequence>MNTFMRFFRHLRHTRAAARAAFPPATLLAIQACIGAGETQHRAEVRLVIEAALPLGAVLRNESSRARAHELFSHYRIWDTEENSGVLIYLNLADHRVEIVTDRTVGRALKRVDWESVCSTMTRSFADGIYHDGTLEALAQLNRLLALHFPQTSQHKNEISNRPLML</sequence>
<accession>A0ABM5V3X8</accession>
<dbReference type="PROSITE" id="PS51257">
    <property type="entry name" value="PROKAR_LIPOPROTEIN"/>
    <property type="match status" value="1"/>
</dbReference>
<gene>
    <name evidence="2" type="ORF">F506_18235</name>
</gene>
<keyword evidence="3" id="KW-1185">Reference proteome</keyword>
<evidence type="ECO:0000259" key="1">
    <source>
        <dbReference type="Pfam" id="PF04536"/>
    </source>
</evidence>
<dbReference type="PANTHER" id="PTHR30373">
    <property type="entry name" value="UPF0603 PROTEIN YGCG"/>
    <property type="match status" value="1"/>
</dbReference>
<protein>
    <recommendedName>
        <fullName evidence="1">TPM domain-containing protein</fullName>
    </recommendedName>
</protein>
<name>A0ABM5V3X8_9BURK</name>
<organism evidence="2 3">
    <name type="scientific">Herbaspirillum hiltneri N3</name>
    <dbReference type="NCBI Taxonomy" id="1262470"/>
    <lineage>
        <taxon>Bacteria</taxon>
        <taxon>Pseudomonadati</taxon>
        <taxon>Pseudomonadota</taxon>
        <taxon>Betaproteobacteria</taxon>
        <taxon>Burkholderiales</taxon>
        <taxon>Oxalobacteraceae</taxon>
        <taxon>Herbaspirillum</taxon>
    </lineage>
</organism>
<dbReference type="InterPro" id="IPR007621">
    <property type="entry name" value="TPM_dom"/>
</dbReference>
<reference evidence="3" key="1">
    <citation type="journal article" date="2015" name="Genome Announc.">
        <title>Complete Genome Sequence of Herbaspirillum hiltneri N3 (DSM 17495), Isolated from Surface-Sterilized Wheat Roots.</title>
        <authorList>
            <person name="Guizelini D."/>
            <person name="Saizaki P.M."/>
            <person name="Coimbra N.A."/>
            <person name="Weiss V.A."/>
            <person name="Faoro H."/>
            <person name="Sfeir M.Z."/>
            <person name="Baura V.A."/>
            <person name="Monteiro R.A."/>
            <person name="Chubatsu L.S."/>
            <person name="Souza E.M."/>
            <person name="Cruz L.M."/>
            <person name="Pedrosa F.O."/>
            <person name="Raittz R.T."/>
            <person name="Marchaukoski J.N."/>
            <person name="Steffens M.B."/>
        </authorList>
    </citation>
    <scope>NUCLEOTIDE SEQUENCE [LARGE SCALE GENOMIC DNA]</scope>
    <source>
        <strain evidence="3">N3</strain>
    </source>
</reference>
<dbReference type="RefSeq" id="WP_053199785.1">
    <property type="nucleotide sequence ID" value="NZ_CP011409.1"/>
</dbReference>
<dbReference type="Pfam" id="PF04536">
    <property type="entry name" value="TPM_phosphatase"/>
    <property type="match status" value="1"/>
</dbReference>
<feature type="domain" description="TPM" evidence="1">
    <location>
        <begin position="24"/>
        <end position="143"/>
    </location>
</feature>